<accession>A0ABQ3V0F7</accession>
<evidence type="ECO:0000313" key="2">
    <source>
        <dbReference type="Proteomes" id="UP000654345"/>
    </source>
</evidence>
<protein>
    <submittedName>
        <fullName evidence="1">Uncharacterized protein</fullName>
    </submittedName>
</protein>
<comment type="caution">
    <text evidence="1">The sequence shown here is derived from an EMBL/GenBank/DDBJ whole genome shotgun (WGS) entry which is preliminary data.</text>
</comment>
<reference evidence="1 2" key="1">
    <citation type="journal article" date="2021" name="Int. J. Syst. Evol. Microbiol.">
        <title>Reticulibacter mediterranei gen. nov., sp. nov., within the new family Reticulibacteraceae fam. nov., and Ktedonospora formicarum gen. nov., sp. nov., Ktedonobacter robiniae sp. nov., Dictyobacter formicarum sp. nov. and Dictyobacter arantiisoli sp. nov., belonging to the class Ktedonobacteria.</title>
        <authorList>
            <person name="Yabe S."/>
            <person name="Zheng Y."/>
            <person name="Wang C.M."/>
            <person name="Sakai Y."/>
            <person name="Abe K."/>
            <person name="Yokota A."/>
            <person name="Donadio S."/>
            <person name="Cavaletti L."/>
            <person name="Monciardini P."/>
        </authorList>
    </citation>
    <scope>NUCLEOTIDE SEQUENCE [LARGE SCALE GENOMIC DNA]</scope>
    <source>
        <strain evidence="1 2">SOSP1-30</strain>
    </source>
</reference>
<name>A0ABQ3V0F7_9CHLR</name>
<sequence length="63" mass="7276">MSGIHRVRIGQITARIVPLWKRGKTMTLSQAVPALRLRLYHSREKMQEYAGALKLDILPYKTL</sequence>
<gene>
    <name evidence="1" type="ORF">KSB_71010</name>
</gene>
<proteinExistence type="predicted"/>
<dbReference type="Proteomes" id="UP000654345">
    <property type="component" value="Unassembled WGS sequence"/>
</dbReference>
<keyword evidence="2" id="KW-1185">Reference proteome</keyword>
<organism evidence="1 2">
    <name type="scientific">Ktedonobacter robiniae</name>
    <dbReference type="NCBI Taxonomy" id="2778365"/>
    <lineage>
        <taxon>Bacteria</taxon>
        <taxon>Bacillati</taxon>
        <taxon>Chloroflexota</taxon>
        <taxon>Ktedonobacteria</taxon>
        <taxon>Ktedonobacterales</taxon>
        <taxon>Ktedonobacteraceae</taxon>
        <taxon>Ktedonobacter</taxon>
    </lineage>
</organism>
<dbReference type="EMBL" id="BNJG01000003">
    <property type="protein sequence ID" value="GHO58626.1"/>
    <property type="molecule type" value="Genomic_DNA"/>
</dbReference>
<evidence type="ECO:0000313" key="1">
    <source>
        <dbReference type="EMBL" id="GHO58626.1"/>
    </source>
</evidence>